<evidence type="ECO:0000256" key="1">
    <source>
        <dbReference type="ARBA" id="ARBA00000448"/>
    </source>
</evidence>
<dbReference type="SMART" id="SM01217">
    <property type="entry name" value="Fn3_like"/>
    <property type="match status" value="1"/>
</dbReference>
<dbReference type="PANTHER" id="PTHR30620">
    <property type="entry name" value="PERIPLASMIC BETA-GLUCOSIDASE-RELATED"/>
    <property type="match status" value="1"/>
</dbReference>
<dbReference type="GO" id="GO:0008422">
    <property type="term" value="F:beta-glucosidase activity"/>
    <property type="evidence" value="ECO:0007669"/>
    <property type="project" value="UniProtKB-EC"/>
</dbReference>
<evidence type="ECO:0000256" key="4">
    <source>
        <dbReference type="ARBA" id="ARBA00022729"/>
    </source>
</evidence>
<dbReference type="InterPro" id="IPR051915">
    <property type="entry name" value="Cellulose_Degrad_GH3"/>
</dbReference>
<accession>A0AAU7ZLD9</accession>
<dbReference type="Gene3D" id="3.40.50.1700">
    <property type="entry name" value="Glycoside hydrolase family 3 C-terminal domain"/>
    <property type="match status" value="1"/>
</dbReference>
<dbReference type="InterPro" id="IPR017853">
    <property type="entry name" value="GH"/>
</dbReference>
<reference evidence="9" key="1">
    <citation type="submission" date="2023-08" db="EMBL/GenBank/DDBJ databases">
        <authorList>
            <person name="Messyasz A."/>
            <person name="Mannisto M.K."/>
            <person name="Kerkhof L.J."/>
            <person name="Haggblom M."/>
        </authorList>
    </citation>
    <scope>NUCLEOTIDE SEQUENCE</scope>
    <source>
        <strain evidence="9">X5P6</strain>
    </source>
</reference>
<dbReference type="PRINTS" id="PR00133">
    <property type="entry name" value="GLHYDRLASE3"/>
</dbReference>
<comment type="similarity">
    <text evidence="2 7">Belongs to the glycosyl hydrolase 3 family.</text>
</comment>
<gene>
    <name evidence="9" type="primary">bglX</name>
    <name evidence="9" type="ORF">RBB77_14205</name>
</gene>
<evidence type="ECO:0000259" key="8">
    <source>
        <dbReference type="SMART" id="SM01217"/>
    </source>
</evidence>
<evidence type="ECO:0000256" key="3">
    <source>
        <dbReference type="ARBA" id="ARBA00012744"/>
    </source>
</evidence>
<dbReference type="AlphaFoldDB" id="A0AAU7ZLD9"/>
<organism evidence="9">
    <name type="scientific">Tunturiibacter psychrotolerans</name>
    <dbReference type="NCBI Taxonomy" id="3069686"/>
    <lineage>
        <taxon>Bacteria</taxon>
        <taxon>Pseudomonadati</taxon>
        <taxon>Acidobacteriota</taxon>
        <taxon>Terriglobia</taxon>
        <taxon>Terriglobales</taxon>
        <taxon>Acidobacteriaceae</taxon>
        <taxon>Tunturiibacter</taxon>
    </lineage>
</organism>
<sequence length="787" mass="85824">MKPHPTVAKSSPTLHGRNRGAFQRKLLAGCTTISMIFPSTILQRGFAQEAKNTKPSVQDAAVRQRADALLQQMTPEEKAGQLSQLFLFTKPDATMESRIAKGQVGSLLFVTDPSVINHLQHVAVEQSRLHIPLIFGFDVIHGLQTIFPVPIAMAASWDPDTIERAQAAAAKEARAVGIDWAFAPMVDIARDPRWGRIVEGAGADPYLGSAVAAAQVRGFQGAYIGAPDHIVACAKHFAGYGAAEGGRDYDSVDLSDAQLRNVYLPPFKSAVDAGVGTIMSAYMDLNGVPATGNRWLLHDVLRDEWKFGGFVVSDADAVNNLQTHGFAADKADAAMRAFTAGVNMEMALNKDAYDNLPAAYKAGKINSEQLDAAVRPILETKIRLGLFENPYVDEARAAQVLGATEQKQESLRAAERSAVLLRNEHALLPLQGSGNRNIAVIGPLADSKRDITGPWVFVNKEQESVSVLEGLKQIAPQGTQFTYSQGVQISRKFPSMFDAIFGGDKTPVWTEAEQKQEFDKAVQTARSADVVVMVLGERQNMDGEAASRSSLELPGRQQELLEAVAATGKPVVLVMMSARPLELRWASKNIPAILDVWYPGTEGGIAIANLLYGKAVPAGKLPYDWPRDVGQVPIFYSHDVTHQPEKQGTRYWNEESTPLFPFGYGLSYTNFQFSNLHINHDQIHRGEGLDVAVDVRNSGTVTADEVAQLYLHQQSGTSSRPVRELKGFHRVTVAPGETQTVHFNLDTADLTYWSAATRSWVQDDTRFDLWVGDDSNASLHSGFTVAP</sequence>
<dbReference type="Pfam" id="PF01915">
    <property type="entry name" value="Glyco_hydro_3_C"/>
    <property type="match status" value="1"/>
</dbReference>
<protein>
    <recommendedName>
        <fullName evidence="3">beta-glucosidase</fullName>
        <ecNumber evidence="3">3.2.1.21</ecNumber>
    </recommendedName>
</protein>
<dbReference type="InterPro" id="IPR019800">
    <property type="entry name" value="Glyco_hydro_3_AS"/>
</dbReference>
<dbReference type="InterPro" id="IPR036962">
    <property type="entry name" value="Glyco_hydro_3_N_sf"/>
</dbReference>
<dbReference type="EMBL" id="CP132942">
    <property type="protein sequence ID" value="XCB31601.1"/>
    <property type="molecule type" value="Genomic_DNA"/>
</dbReference>
<dbReference type="KEGG" id="tpsc:RBB77_14205"/>
<dbReference type="InterPro" id="IPR036881">
    <property type="entry name" value="Glyco_hydro_3_C_sf"/>
</dbReference>
<evidence type="ECO:0000256" key="5">
    <source>
        <dbReference type="ARBA" id="ARBA00022801"/>
    </source>
</evidence>
<dbReference type="InterPro" id="IPR026891">
    <property type="entry name" value="Fn3-like"/>
</dbReference>
<evidence type="ECO:0000256" key="7">
    <source>
        <dbReference type="RuleBase" id="RU361161"/>
    </source>
</evidence>
<reference evidence="9" key="2">
    <citation type="journal article" date="2024" name="Environ. Microbiol.">
        <title>Genome analysis and description of Tunturibacter gen. nov. expands the diversity of Terriglobia in tundra soils.</title>
        <authorList>
            <person name="Messyasz A."/>
            <person name="Mannisto M.K."/>
            <person name="Kerkhof L.J."/>
            <person name="Haggblom M.M."/>
        </authorList>
    </citation>
    <scope>NUCLEOTIDE SEQUENCE</scope>
    <source>
        <strain evidence="9">X5P6</strain>
    </source>
</reference>
<dbReference type="EC" id="3.2.1.21" evidence="3"/>
<proteinExistence type="inferred from homology"/>
<dbReference type="Pfam" id="PF00933">
    <property type="entry name" value="Glyco_hydro_3"/>
    <property type="match status" value="1"/>
</dbReference>
<dbReference type="PANTHER" id="PTHR30620:SF16">
    <property type="entry name" value="LYSOSOMAL BETA GLUCOSIDASE"/>
    <property type="match status" value="1"/>
</dbReference>
<keyword evidence="4" id="KW-0732">Signal</keyword>
<dbReference type="GO" id="GO:0009251">
    <property type="term" value="P:glucan catabolic process"/>
    <property type="evidence" value="ECO:0007669"/>
    <property type="project" value="TreeGrafter"/>
</dbReference>
<dbReference type="FunFam" id="2.60.40.10:FF:000495">
    <property type="entry name" value="Periplasmic beta-glucosidase"/>
    <property type="match status" value="1"/>
</dbReference>
<evidence type="ECO:0000256" key="2">
    <source>
        <dbReference type="ARBA" id="ARBA00005336"/>
    </source>
</evidence>
<comment type="catalytic activity">
    <reaction evidence="1">
        <text>Hydrolysis of terminal, non-reducing beta-D-glucosyl residues with release of beta-D-glucose.</text>
        <dbReference type="EC" id="3.2.1.21"/>
    </reaction>
</comment>
<keyword evidence="6 7" id="KW-0326">Glycosidase</keyword>
<dbReference type="FunFam" id="3.20.20.300:FF:000005">
    <property type="entry name" value="Periplasmic beta-glucosidase"/>
    <property type="match status" value="1"/>
</dbReference>
<evidence type="ECO:0000313" key="9">
    <source>
        <dbReference type="EMBL" id="XCB31601.1"/>
    </source>
</evidence>
<evidence type="ECO:0000256" key="6">
    <source>
        <dbReference type="ARBA" id="ARBA00023295"/>
    </source>
</evidence>
<keyword evidence="5 7" id="KW-0378">Hydrolase</keyword>
<dbReference type="InterPro" id="IPR002772">
    <property type="entry name" value="Glyco_hydro_3_C"/>
</dbReference>
<dbReference type="NCBIfam" id="NF011678">
    <property type="entry name" value="PRK15098.1"/>
    <property type="match status" value="1"/>
</dbReference>
<dbReference type="Gene3D" id="3.20.20.300">
    <property type="entry name" value="Glycoside hydrolase, family 3, N-terminal domain"/>
    <property type="match status" value="1"/>
</dbReference>
<dbReference type="RefSeq" id="WP_353062446.1">
    <property type="nucleotide sequence ID" value="NZ_CP132942.1"/>
</dbReference>
<dbReference type="Gene3D" id="2.60.40.10">
    <property type="entry name" value="Immunoglobulins"/>
    <property type="match status" value="1"/>
</dbReference>
<name>A0AAU7ZLD9_9BACT</name>
<feature type="domain" description="Fibronectin type III-like" evidence="8">
    <location>
        <begin position="705"/>
        <end position="775"/>
    </location>
</feature>
<dbReference type="Pfam" id="PF14310">
    <property type="entry name" value="Fn3-like"/>
    <property type="match status" value="1"/>
</dbReference>
<dbReference type="SUPFAM" id="SSF52279">
    <property type="entry name" value="Beta-D-glucan exohydrolase, C-terminal domain"/>
    <property type="match status" value="1"/>
</dbReference>
<dbReference type="InterPro" id="IPR013783">
    <property type="entry name" value="Ig-like_fold"/>
</dbReference>
<dbReference type="SUPFAM" id="SSF51445">
    <property type="entry name" value="(Trans)glycosidases"/>
    <property type="match status" value="1"/>
</dbReference>
<dbReference type="PROSITE" id="PS00775">
    <property type="entry name" value="GLYCOSYL_HYDROL_F3"/>
    <property type="match status" value="1"/>
</dbReference>
<dbReference type="InterPro" id="IPR001764">
    <property type="entry name" value="Glyco_hydro_3_N"/>
</dbReference>